<comment type="caution">
    <text evidence="1">The sequence shown here is derived from an EMBL/GenBank/DDBJ whole genome shotgun (WGS) entry which is preliminary data.</text>
</comment>
<dbReference type="PANTHER" id="PTHR31891">
    <property type="entry name" value="FORMAMIDASE C869.04-RELATED"/>
    <property type="match status" value="1"/>
</dbReference>
<dbReference type="Proteomes" id="UP000316217">
    <property type="component" value="Unassembled WGS sequence"/>
</dbReference>
<dbReference type="InterPro" id="IPR004304">
    <property type="entry name" value="FmdA_AmdA"/>
</dbReference>
<dbReference type="PANTHER" id="PTHR31891:SF1">
    <property type="entry name" value="FORMAMIDASE C869.04-RELATED"/>
    <property type="match status" value="1"/>
</dbReference>
<dbReference type="SUPFAM" id="SSF141130">
    <property type="entry name" value="Acetamidase/Formamidase-like"/>
    <property type="match status" value="1"/>
</dbReference>
<dbReference type="AlphaFoldDB" id="A0A520KJ22"/>
<evidence type="ECO:0000313" key="1">
    <source>
        <dbReference type="EMBL" id="RZN59120.1"/>
    </source>
</evidence>
<accession>A0A520KJ22</accession>
<sequence>MDRDSMKRIRRENVIYTFSPKHKPAEVVSPGEYVLFETEDAFGGQVRGEETPPDKLDWSRVDGATGPLYVEGADPGDTLVVDILDIKLQERGAIAVIPGYGGLSHLSFMPKARVVRVDGSFVYFNDIRILVKPMIGTIGVALEEGEVPTGNPGRHGGNMDVSELGMGTRLYLPVFTKGALLALGDLHAVQADGELCVSAIEASGEVLVRVNLIKGKMPNWPVLETAESFQVIAAGKDLDDAVREAAEEAIRAIMRAKGIQFEDAYMLGSLLVELRINQVVDPLLGARAKVPKGLVSISDFLH</sequence>
<evidence type="ECO:0000313" key="2">
    <source>
        <dbReference type="Proteomes" id="UP000316217"/>
    </source>
</evidence>
<dbReference type="Gene3D" id="3.10.28.20">
    <property type="entry name" value="Acetamidase/Formamidase-like domains"/>
    <property type="match status" value="1"/>
</dbReference>
<organism evidence="1 2">
    <name type="scientific">Candidatus Methanodesulfokora washburnensis</name>
    <dbReference type="NCBI Taxonomy" id="2478471"/>
    <lineage>
        <taxon>Archaea</taxon>
        <taxon>Thermoproteota</taxon>
        <taxon>Candidatus Korarchaeia</taxon>
        <taxon>Candidatus Korarchaeia incertae sedis</taxon>
        <taxon>Candidatus Methanodesulfokora</taxon>
    </lineage>
</organism>
<dbReference type="EMBL" id="RXII01000109">
    <property type="protein sequence ID" value="RZN59120.1"/>
    <property type="molecule type" value="Genomic_DNA"/>
</dbReference>
<gene>
    <name evidence="1" type="ORF">EF810_07015</name>
</gene>
<dbReference type="Pfam" id="PF03069">
    <property type="entry name" value="FmdA_AmdA"/>
    <property type="match status" value="2"/>
</dbReference>
<dbReference type="Gene3D" id="2.60.120.580">
    <property type="entry name" value="Acetamidase/Formamidase-like domains"/>
    <property type="match status" value="1"/>
</dbReference>
<reference evidence="1 2" key="1">
    <citation type="journal article" date="2019" name="Nat. Microbiol.">
        <title>Wide diversity of methane and short-chain alkane metabolisms in uncultured archaea.</title>
        <authorList>
            <person name="Borrel G."/>
            <person name="Adam P.S."/>
            <person name="McKay L.J."/>
            <person name="Chen L.X."/>
            <person name="Sierra-Garcia I.N."/>
            <person name="Sieber C.M."/>
            <person name="Letourneur Q."/>
            <person name="Ghozlane A."/>
            <person name="Andersen G.L."/>
            <person name="Li W.J."/>
            <person name="Hallam S.J."/>
            <person name="Muyzer G."/>
            <person name="de Oliveira V.M."/>
            <person name="Inskeep W.P."/>
            <person name="Banfield J.F."/>
            <person name="Gribaldo S."/>
        </authorList>
    </citation>
    <scope>NUCLEOTIDE SEQUENCE [LARGE SCALE GENOMIC DNA]</scope>
    <source>
        <strain evidence="1">NM4</strain>
    </source>
</reference>
<dbReference type="GO" id="GO:0016811">
    <property type="term" value="F:hydrolase activity, acting on carbon-nitrogen (but not peptide) bonds, in linear amides"/>
    <property type="evidence" value="ECO:0007669"/>
    <property type="project" value="InterPro"/>
</dbReference>
<proteinExistence type="predicted"/>
<protein>
    <submittedName>
        <fullName evidence="1">Formamidase</fullName>
    </submittedName>
</protein>
<dbReference type="Gene3D" id="2.40.10.120">
    <property type="match status" value="1"/>
</dbReference>
<name>A0A520KJ22_9CREN</name>